<name>A0A931GXQ5_9BACT</name>
<dbReference type="RefSeq" id="WP_196990347.1">
    <property type="nucleotide sequence ID" value="NZ_JADWYR010000001.1"/>
</dbReference>
<accession>A0A931GXQ5</accession>
<feature type="signal peptide" evidence="1">
    <location>
        <begin position="1"/>
        <end position="21"/>
    </location>
</feature>
<gene>
    <name evidence="3" type="ORF">I5907_08820</name>
</gene>
<dbReference type="Pfam" id="PF18962">
    <property type="entry name" value="Por_Secre_tail"/>
    <property type="match status" value="1"/>
</dbReference>
<dbReference type="EMBL" id="JADWYR010000001">
    <property type="protein sequence ID" value="MBG9376334.1"/>
    <property type="molecule type" value="Genomic_DNA"/>
</dbReference>
<dbReference type="InterPro" id="IPR026444">
    <property type="entry name" value="Secre_tail"/>
</dbReference>
<keyword evidence="4" id="KW-1185">Reference proteome</keyword>
<dbReference type="NCBIfam" id="TIGR04183">
    <property type="entry name" value="Por_Secre_tail"/>
    <property type="match status" value="1"/>
</dbReference>
<proteinExistence type="predicted"/>
<feature type="domain" description="Secretion system C-terminal sorting" evidence="2">
    <location>
        <begin position="393"/>
        <end position="461"/>
    </location>
</feature>
<reference evidence="3" key="1">
    <citation type="submission" date="2020-11" db="EMBL/GenBank/DDBJ databases">
        <title>Bacterial whole genome sequence for Panacibacter sp. DH6.</title>
        <authorList>
            <person name="Le V."/>
            <person name="Ko S."/>
            <person name="Ahn C.-Y."/>
            <person name="Oh H.-M."/>
        </authorList>
    </citation>
    <scope>NUCLEOTIDE SEQUENCE</scope>
    <source>
        <strain evidence="3">DH6</strain>
    </source>
</reference>
<organism evidence="3 4">
    <name type="scientific">Panacibacter microcysteis</name>
    <dbReference type="NCBI Taxonomy" id="2793269"/>
    <lineage>
        <taxon>Bacteria</taxon>
        <taxon>Pseudomonadati</taxon>
        <taxon>Bacteroidota</taxon>
        <taxon>Chitinophagia</taxon>
        <taxon>Chitinophagales</taxon>
        <taxon>Chitinophagaceae</taxon>
        <taxon>Panacibacter</taxon>
    </lineage>
</organism>
<sequence>MKKILSLLLLLSIVFNAQSQALDTTLAYEWKNNAWQPFMRSIYTNNAQCQAATVLTQNLAAGTSQWVNASLTTNTYTATKKLAQSVTQSWTGGAWKNLLRITYSYNENDQMDSMLTENAPLGTTFQNTYLSVYGYNPDLTLQTVTTKLWFITDWTDFSRQTYTYNADKTVKEMVTEGWSFVSWTNQARNRYTYDVNKHQVTDTMDSWNAIAWVHDALTKSTYTGNNLTKELIQDWTGSAWINDAQTDFTYNGDGTIAENVSQDWLSNAWVNDSRFTFSYTGCTLPLTLVNFTGTKNHNTVALQWQTTSEINTSHFVVLRSSNGSNFTAVGNVNALNNGSAAKNTYRFADDIAAVKADKIYYKLQMFDKDGKHTESRIITLSITGKVLQVTLQPNPARTYCVVKTNSEKAALAIVNFAGNIVYRQNLNGAGSHTINTSGIAKGVYVVRVVEGTESHSQKLVIE</sequence>
<protein>
    <submittedName>
        <fullName evidence="3">T9SS type A sorting domain-containing protein</fullName>
    </submittedName>
</protein>
<comment type="caution">
    <text evidence="3">The sequence shown here is derived from an EMBL/GenBank/DDBJ whole genome shotgun (WGS) entry which is preliminary data.</text>
</comment>
<evidence type="ECO:0000313" key="4">
    <source>
        <dbReference type="Proteomes" id="UP000628448"/>
    </source>
</evidence>
<evidence type="ECO:0000259" key="2">
    <source>
        <dbReference type="Pfam" id="PF18962"/>
    </source>
</evidence>
<evidence type="ECO:0000313" key="3">
    <source>
        <dbReference type="EMBL" id="MBG9376334.1"/>
    </source>
</evidence>
<dbReference type="AlphaFoldDB" id="A0A931GXQ5"/>
<evidence type="ECO:0000256" key="1">
    <source>
        <dbReference type="SAM" id="SignalP"/>
    </source>
</evidence>
<dbReference type="Proteomes" id="UP000628448">
    <property type="component" value="Unassembled WGS sequence"/>
</dbReference>
<feature type="chain" id="PRO_5037875926" evidence="1">
    <location>
        <begin position="22"/>
        <end position="462"/>
    </location>
</feature>
<dbReference type="Gene3D" id="2.40.128.720">
    <property type="match status" value="4"/>
</dbReference>
<keyword evidence="1" id="KW-0732">Signal</keyword>